<proteinExistence type="predicted"/>
<dbReference type="Pfam" id="PF01381">
    <property type="entry name" value="HTH_3"/>
    <property type="match status" value="1"/>
</dbReference>
<gene>
    <name evidence="7" type="ORF">GCM10007888_35470</name>
    <name evidence="6" type="ORF">MOX02_41840</name>
</gene>
<dbReference type="SUPFAM" id="SSF47413">
    <property type="entry name" value="lambda repressor-like DNA-binding domains"/>
    <property type="match status" value="1"/>
</dbReference>
<evidence type="ECO:0000313" key="9">
    <source>
        <dbReference type="Proteomes" id="UP001156856"/>
    </source>
</evidence>
<evidence type="ECO:0000256" key="3">
    <source>
        <dbReference type="ARBA" id="ARBA00023163"/>
    </source>
</evidence>
<reference evidence="7" key="4">
    <citation type="submission" date="2023-01" db="EMBL/GenBank/DDBJ databases">
        <title>Draft genome sequence of Methylobacterium oxalidis strain NBRC 107715.</title>
        <authorList>
            <person name="Sun Q."/>
            <person name="Mori K."/>
        </authorList>
    </citation>
    <scope>NUCLEOTIDE SEQUENCE</scope>
    <source>
        <strain evidence="7">NBRC 107715</strain>
    </source>
</reference>
<evidence type="ECO:0000313" key="6">
    <source>
        <dbReference type="EMBL" id="GEP06146.1"/>
    </source>
</evidence>
<dbReference type="EMBL" id="BJZU01000092">
    <property type="protein sequence ID" value="GEP06146.1"/>
    <property type="molecule type" value="Genomic_DNA"/>
</dbReference>
<organism evidence="6 8">
    <name type="scientific">Methylobacterium oxalidis</name>
    <dbReference type="NCBI Taxonomy" id="944322"/>
    <lineage>
        <taxon>Bacteria</taxon>
        <taxon>Pseudomonadati</taxon>
        <taxon>Pseudomonadota</taxon>
        <taxon>Alphaproteobacteria</taxon>
        <taxon>Hyphomicrobiales</taxon>
        <taxon>Methylobacteriaceae</taxon>
        <taxon>Methylobacterium</taxon>
    </lineage>
</organism>
<evidence type="ECO:0000259" key="5">
    <source>
        <dbReference type="PROSITE" id="PS50943"/>
    </source>
</evidence>
<keyword evidence="9" id="KW-1185">Reference proteome</keyword>
<dbReference type="Proteomes" id="UP000321960">
    <property type="component" value="Unassembled WGS sequence"/>
</dbReference>
<dbReference type="InterPro" id="IPR050807">
    <property type="entry name" value="TransReg_Diox_bact_type"/>
</dbReference>
<evidence type="ECO:0000256" key="4">
    <source>
        <dbReference type="SAM" id="MobiDB-lite"/>
    </source>
</evidence>
<dbReference type="GO" id="GO:0005829">
    <property type="term" value="C:cytosol"/>
    <property type="evidence" value="ECO:0007669"/>
    <property type="project" value="TreeGrafter"/>
</dbReference>
<accession>A0A512J871</accession>
<evidence type="ECO:0000313" key="7">
    <source>
        <dbReference type="EMBL" id="GLS65165.1"/>
    </source>
</evidence>
<reference evidence="9" key="2">
    <citation type="journal article" date="2019" name="Int. J. Syst. Evol. Microbiol.">
        <title>The Global Catalogue of Microorganisms (GCM) 10K type strain sequencing project: providing services to taxonomists for standard genome sequencing and annotation.</title>
        <authorList>
            <consortium name="The Broad Institute Genomics Platform"/>
            <consortium name="The Broad Institute Genome Sequencing Center for Infectious Disease"/>
            <person name="Wu L."/>
            <person name="Ma J."/>
        </authorList>
    </citation>
    <scope>NUCLEOTIDE SEQUENCE [LARGE SCALE GENOMIC DNA]</scope>
    <source>
        <strain evidence="9">NBRC 107715</strain>
    </source>
</reference>
<keyword evidence="3" id="KW-0804">Transcription</keyword>
<keyword evidence="1" id="KW-0805">Transcription regulation</keyword>
<dbReference type="PROSITE" id="PS50943">
    <property type="entry name" value="HTH_CROC1"/>
    <property type="match status" value="1"/>
</dbReference>
<reference evidence="7" key="1">
    <citation type="journal article" date="2014" name="Int. J. Syst. Evol. Microbiol.">
        <title>Complete genome of a new Firmicutes species belonging to the dominant human colonic microbiota ('Ruminococcus bicirculans') reveals two chromosomes and a selective capacity to utilize plant glucans.</title>
        <authorList>
            <consortium name="NISC Comparative Sequencing Program"/>
            <person name="Wegmann U."/>
            <person name="Louis P."/>
            <person name="Goesmann A."/>
            <person name="Henrissat B."/>
            <person name="Duncan S.H."/>
            <person name="Flint H.J."/>
        </authorList>
    </citation>
    <scope>NUCLEOTIDE SEQUENCE</scope>
    <source>
        <strain evidence="7">NBRC 107715</strain>
    </source>
</reference>
<dbReference type="PANTHER" id="PTHR46797:SF23">
    <property type="entry name" value="HTH-TYPE TRANSCRIPTIONAL REGULATOR SUTR"/>
    <property type="match status" value="1"/>
</dbReference>
<dbReference type="PANTHER" id="PTHR46797">
    <property type="entry name" value="HTH-TYPE TRANSCRIPTIONAL REGULATOR"/>
    <property type="match status" value="1"/>
</dbReference>
<dbReference type="EMBL" id="BSPK01000064">
    <property type="protein sequence ID" value="GLS65165.1"/>
    <property type="molecule type" value="Genomic_DNA"/>
</dbReference>
<reference evidence="6 8" key="3">
    <citation type="submission" date="2019-07" db="EMBL/GenBank/DDBJ databases">
        <title>Whole genome shotgun sequence of Methylobacterium oxalidis NBRC 107715.</title>
        <authorList>
            <person name="Hosoyama A."/>
            <person name="Uohara A."/>
            <person name="Ohji S."/>
            <person name="Ichikawa N."/>
        </authorList>
    </citation>
    <scope>NUCLEOTIDE SEQUENCE [LARGE SCALE GENOMIC DNA]</scope>
    <source>
        <strain evidence="6 8">NBRC 107715</strain>
    </source>
</reference>
<sequence>MMNGRALVAWNLRRVRVTAGVSQERLAADAGVDRAYLGGLERQAENPTVDLLDRVAAALSVPLGELFVQPPEGAEPPQPLRGGRRKT</sequence>
<feature type="region of interest" description="Disordered" evidence="4">
    <location>
        <begin position="67"/>
        <end position="87"/>
    </location>
</feature>
<dbReference type="InterPro" id="IPR001387">
    <property type="entry name" value="Cro/C1-type_HTH"/>
</dbReference>
<dbReference type="Proteomes" id="UP001156856">
    <property type="component" value="Unassembled WGS sequence"/>
</dbReference>
<dbReference type="InterPro" id="IPR010982">
    <property type="entry name" value="Lambda_DNA-bd_dom_sf"/>
</dbReference>
<comment type="caution">
    <text evidence="6">The sequence shown here is derived from an EMBL/GenBank/DDBJ whole genome shotgun (WGS) entry which is preliminary data.</text>
</comment>
<evidence type="ECO:0000313" key="8">
    <source>
        <dbReference type="Proteomes" id="UP000321960"/>
    </source>
</evidence>
<evidence type="ECO:0000256" key="1">
    <source>
        <dbReference type="ARBA" id="ARBA00023015"/>
    </source>
</evidence>
<evidence type="ECO:0000256" key="2">
    <source>
        <dbReference type="ARBA" id="ARBA00023125"/>
    </source>
</evidence>
<dbReference type="AlphaFoldDB" id="A0A512J871"/>
<protein>
    <submittedName>
        <fullName evidence="6">Transcriptional regulator</fullName>
    </submittedName>
</protein>
<keyword evidence="2" id="KW-0238">DNA-binding</keyword>
<name>A0A512J871_9HYPH</name>
<feature type="domain" description="HTH cro/C1-type" evidence="5">
    <location>
        <begin position="12"/>
        <end position="66"/>
    </location>
</feature>
<dbReference type="GO" id="GO:0003677">
    <property type="term" value="F:DNA binding"/>
    <property type="evidence" value="ECO:0007669"/>
    <property type="project" value="UniProtKB-KW"/>
</dbReference>
<dbReference type="Gene3D" id="1.10.260.40">
    <property type="entry name" value="lambda repressor-like DNA-binding domains"/>
    <property type="match status" value="1"/>
</dbReference>
<dbReference type="SMART" id="SM00530">
    <property type="entry name" value="HTH_XRE"/>
    <property type="match status" value="1"/>
</dbReference>
<dbReference type="CDD" id="cd00093">
    <property type="entry name" value="HTH_XRE"/>
    <property type="match status" value="1"/>
</dbReference>
<dbReference type="GO" id="GO:0003700">
    <property type="term" value="F:DNA-binding transcription factor activity"/>
    <property type="evidence" value="ECO:0007669"/>
    <property type="project" value="TreeGrafter"/>
</dbReference>